<dbReference type="GeneID" id="110759621"/>
<protein>
    <submittedName>
        <fullName evidence="4 5">Uncharacterized protein LOC110759621</fullName>
    </submittedName>
</protein>
<evidence type="ECO:0000313" key="3">
    <source>
        <dbReference type="Proteomes" id="UP000515124"/>
    </source>
</evidence>
<organism evidence="3 4">
    <name type="scientific">Prunus avium</name>
    <name type="common">Cherry</name>
    <name type="synonym">Cerasus avium</name>
    <dbReference type="NCBI Taxonomy" id="42229"/>
    <lineage>
        <taxon>Eukaryota</taxon>
        <taxon>Viridiplantae</taxon>
        <taxon>Streptophyta</taxon>
        <taxon>Embryophyta</taxon>
        <taxon>Tracheophyta</taxon>
        <taxon>Spermatophyta</taxon>
        <taxon>Magnoliopsida</taxon>
        <taxon>eudicotyledons</taxon>
        <taxon>Gunneridae</taxon>
        <taxon>Pentapetalae</taxon>
        <taxon>rosids</taxon>
        <taxon>fabids</taxon>
        <taxon>Rosales</taxon>
        <taxon>Rosaceae</taxon>
        <taxon>Amygdaloideae</taxon>
        <taxon>Amygdaleae</taxon>
        <taxon>Prunus</taxon>
    </lineage>
</organism>
<dbReference type="SMART" id="SM00271">
    <property type="entry name" value="DnaJ"/>
    <property type="match status" value="1"/>
</dbReference>
<dbReference type="PANTHER" id="PTHR45089">
    <property type="entry name" value="DNAJ HEAT SHOCK AMINO-TERMINAL DOMAIN PROTEIN-RELATED"/>
    <property type="match status" value="1"/>
</dbReference>
<feature type="domain" description="J" evidence="2">
    <location>
        <begin position="67"/>
        <end position="131"/>
    </location>
</feature>
<dbReference type="InterPro" id="IPR024593">
    <property type="entry name" value="DUF3444"/>
</dbReference>
<dbReference type="Pfam" id="PF00226">
    <property type="entry name" value="DnaJ"/>
    <property type="match status" value="1"/>
</dbReference>
<dbReference type="PANTHER" id="PTHR45089:SF42">
    <property type="entry name" value="J DOMAIN-CONTAINING PROTEIN"/>
    <property type="match status" value="1"/>
</dbReference>
<feature type="region of interest" description="Disordered" evidence="1">
    <location>
        <begin position="808"/>
        <end position="895"/>
    </location>
</feature>
<dbReference type="SUPFAM" id="SSF46565">
    <property type="entry name" value="Chaperone J-domain"/>
    <property type="match status" value="1"/>
</dbReference>
<feature type="compositionally biased region" description="Polar residues" evidence="1">
    <location>
        <begin position="328"/>
        <end position="342"/>
    </location>
</feature>
<dbReference type="AlphaFoldDB" id="A0A6P5ST48"/>
<feature type="compositionally biased region" description="Basic residues" evidence="1">
    <location>
        <begin position="365"/>
        <end position="374"/>
    </location>
</feature>
<dbReference type="KEGG" id="pavi:110759621"/>
<feature type="compositionally biased region" description="Polar residues" evidence="1">
    <location>
        <begin position="234"/>
        <end position="280"/>
    </location>
</feature>
<keyword evidence="3" id="KW-1185">Reference proteome</keyword>
<dbReference type="InterPro" id="IPR036869">
    <property type="entry name" value="J_dom_sf"/>
</dbReference>
<feature type="compositionally biased region" description="Basic and acidic residues" evidence="1">
    <location>
        <begin position="751"/>
        <end position="764"/>
    </location>
</feature>
<gene>
    <name evidence="4 5" type="primary">LOC110759621</name>
</gene>
<feature type="compositionally biased region" description="Polar residues" evidence="1">
    <location>
        <begin position="852"/>
        <end position="865"/>
    </location>
</feature>
<dbReference type="Pfam" id="PF11926">
    <property type="entry name" value="DUF3444"/>
    <property type="match status" value="2"/>
</dbReference>
<feature type="compositionally biased region" description="Low complexity" evidence="1">
    <location>
        <begin position="405"/>
        <end position="418"/>
    </location>
</feature>
<dbReference type="PROSITE" id="PS50076">
    <property type="entry name" value="DNAJ_2"/>
    <property type="match status" value="1"/>
</dbReference>
<dbReference type="Gene3D" id="1.10.287.110">
    <property type="entry name" value="DnaJ domain"/>
    <property type="match status" value="1"/>
</dbReference>
<dbReference type="InterPro" id="IPR001623">
    <property type="entry name" value="DnaJ_domain"/>
</dbReference>
<proteinExistence type="predicted"/>
<dbReference type="PRINTS" id="PR00625">
    <property type="entry name" value="JDOMAIN"/>
</dbReference>
<dbReference type="CDD" id="cd06257">
    <property type="entry name" value="DnaJ"/>
    <property type="match status" value="1"/>
</dbReference>
<feature type="region of interest" description="Disordered" evidence="1">
    <location>
        <begin position="723"/>
        <end position="780"/>
    </location>
</feature>
<dbReference type="RefSeq" id="XP_021817398.1">
    <property type="nucleotide sequence ID" value="XM_021961706.1"/>
</dbReference>
<dbReference type="Proteomes" id="UP000515124">
    <property type="component" value="Unplaced"/>
</dbReference>
<evidence type="ECO:0000313" key="4">
    <source>
        <dbReference type="RefSeq" id="XP_021817397.1"/>
    </source>
</evidence>
<sequence length="1117" mass="124787">MECNKEEAVRAMQLSEIKIQSNDFTGARKMAQKAQRLFPELENIEKLLTVCEVHCSSENKIGGSEMDWYGILQIQKFDNDATIKKQYRKLALFLHPDKNKFSGAEAAFKLIGEANRVLADQAKRSMYDMKCRALAKAGASKPSAHPSNGNLFVRKHNNTASNIQNSPQSQYTSTNQHQQAQPETFWTCCPFCKIKYQYHQDFANRLLRCQKCRRAFVAHDLGIQFQVHPESVRNQFPNQKEPPSQGTSNVASQSNGGTGNPSSTKYQNGNASSNPLSKTGFSADVSMDSNSEKKDIGHGAGMSKSGPVKSKDSEISRNKNKKRGRNSIFESNESCKTGNRATSDSEHVIIQEKVSKLSEPNGANHSRRSSRKKQNLSYNENLNDDDDFVSPPKRWRDSQLSSGVSKTDGSTDSATTASVGGHKNGAEENMTAPLEECSPSKRSKPGEFEKNVKEAAMPDNDDGKSNADVGPGPSSNVASMPASVEVPDPEFNKFGLGEDMLENVFSANQTWALYDPVDGMPRFYARVKKVFTPGFKVRFTWLESNPDDQGEIAWCNKELPVACGKYTLGDTQEVTDHLMFSHQMHCIKGSGRSSFLVYPRKGETWALYQDWDIGWSSEPEKHVPYKFEFVEVVSDFDENNGVGVAYLGKVKGFVSLFQRSEQHGVILFQVPRNELYRFSHRIPSFKMTGDERDGVPKESFEFDPASLPTNLDDFIDLKKDNRAMNTEPNGLPREFLESEGKPVMGSGRVCAAEKQENSERETSMHRSPRKANSQSASSVKLEATRCDLTQPTGSASACQADEIIKTPKKHLKNDSDRETFRLRRSPRDLSKNSTRANVTMKPPDSTNDESHPNFTPSKINSTSSQSDDRMHSSVKDLPSVSSMKSPVTPPSSSPACRLSQTQFYDFDGQKSEEKFQLGQIWALYSERSGMPKTYAQIKRIESKPNFQLHVALLEPCLEPEGVSEPVCCGTFKVKRGQTKVFLRTSFSHCLKAKPVGKKNFEINPRKGEVWALYKNHNPELAYPNLGKGECEIVEVLEDNDQSTKVVVLAKLNGYKSVYRAPRIHRLKTGVIDIPRAEIGRFSHQIPAFQHTMESDSRLAGYWELDPLSIPGITTILN</sequence>
<name>A0A6P5ST48_PRUAV</name>
<dbReference type="InterPro" id="IPR016130">
    <property type="entry name" value="Tyr_Pase_AS"/>
</dbReference>
<feature type="compositionally biased region" description="Basic and acidic residues" evidence="1">
    <location>
        <begin position="444"/>
        <end position="453"/>
    </location>
</feature>
<feature type="compositionally biased region" description="Basic and acidic residues" evidence="1">
    <location>
        <begin position="812"/>
        <end position="830"/>
    </location>
</feature>
<evidence type="ECO:0000313" key="5">
    <source>
        <dbReference type="RefSeq" id="XP_021817398.1"/>
    </source>
</evidence>
<evidence type="ECO:0000256" key="1">
    <source>
        <dbReference type="SAM" id="MobiDB-lite"/>
    </source>
</evidence>
<feature type="region of interest" description="Disordered" evidence="1">
    <location>
        <begin position="234"/>
        <end position="482"/>
    </location>
</feature>
<dbReference type="PROSITE" id="PS00383">
    <property type="entry name" value="TYR_PHOSPHATASE_1"/>
    <property type="match status" value="1"/>
</dbReference>
<accession>A0A6P5ST48</accession>
<reference evidence="4 5" key="1">
    <citation type="submission" date="2025-04" db="UniProtKB">
        <authorList>
            <consortium name="RefSeq"/>
        </authorList>
    </citation>
    <scope>IDENTIFICATION</scope>
</reference>
<dbReference type="RefSeq" id="XP_021817397.1">
    <property type="nucleotide sequence ID" value="XM_021961705.1"/>
</dbReference>
<feature type="compositionally biased region" description="Basic and acidic residues" evidence="1">
    <location>
        <begin position="343"/>
        <end position="356"/>
    </location>
</feature>
<evidence type="ECO:0000259" key="2">
    <source>
        <dbReference type="PROSITE" id="PS50076"/>
    </source>
</evidence>